<dbReference type="EMBL" id="JAAGUX010000021">
    <property type="protein sequence ID" value="NEW56725.1"/>
    <property type="molecule type" value="Genomic_DNA"/>
</dbReference>
<keyword evidence="3" id="KW-1185">Reference proteome</keyword>
<evidence type="ECO:0000313" key="2">
    <source>
        <dbReference type="EMBL" id="NEW56725.1"/>
    </source>
</evidence>
<sequence length="61" mass="6502">MRAPTTRQRLAAIAGRVLTTVLAVLATLLFSYLLLHATGPTPSTSAVASTTRAVTRGWVHR</sequence>
<keyword evidence="1" id="KW-0472">Membrane</keyword>
<dbReference type="Proteomes" id="UP000470876">
    <property type="component" value="Unassembled WGS sequence"/>
</dbReference>
<proteinExistence type="predicted"/>
<keyword evidence="1" id="KW-0812">Transmembrane</keyword>
<accession>A0ABX0CJK7</accession>
<organism evidence="2 3">
    <name type="scientific">Nocardia cyriacigeorgica</name>
    <dbReference type="NCBI Taxonomy" id="135487"/>
    <lineage>
        <taxon>Bacteria</taxon>
        <taxon>Bacillati</taxon>
        <taxon>Actinomycetota</taxon>
        <taxon>Actinomycetes</taxon>
        <taxon>Mycobacteriales</taxon>
        <taxon>Nocardiaceae</taxon>
        <taxon>Nocardia</taxon>
    </lineage>
</organism>
<keyword evidence="1" id="KW-1133">Transmembrane helix</keyword>
<dbReference type="RefSeq" id="WP_163955904.1">
    <property type="nucleotide sequence ID" value="NZ_JAAGUX010000021.1"/>
</dbReference>
<protein>
    <submittedName>
        <fullName evidence="2">Uncharacterized protein</fullName>
    </submittedName>
</protein>
<reference evidence="2 3" key="1">
    <citation type="submission" date="2020-01" db="EMBL/GenBank/DDBJ databases">
        <title>Genetics and antimicrobial susceptibilities of Nocardia species isolated from the soil; a comparison with species isolated from humans.</title>
        <authorList>
            <person name="Carrasco G."/>
            <person name="Monzon S."/>
            <person name="Sansegundo M."/>
            <person name="Garcia E."/>
            <person name="Garrido N."/>
            <person name="Medina M.J."/>
            <person name="Villalon P."/>
            <person name="Ramirez-Arocha A.C."/>
            <person name="Jimenez P."/>
            <person name="Cuesta I."/>
            <person name="Valdezate S."/>
        </authorList>
    </citation>
    <scope>NUCLEOTIDE SEQUENCE [LARGE SCALE GENOMIC DNA]</scope>
    <source>
        <strain evidence="2 3">CNM20110649</strain>
    </source>
</reference>
<feature type="non-terminal residue" evidence="2">
    <location>
        <position position="61"/>
    </location>
</feature>
<name>A0ABX0CJK7_9NOCA</name>
<evidence type="ECO:0000256" key="1">
    <source>
        <dbReference type="SAM" id="Phobius"/>
    </source>
</evidence>
<comment type="caution">
    <text evidence="2">The sequence shown here is derived from an EMBL/GenBank/DDBJ whole genome shotgun (WGS) entry which is preliminary data.</text>
</comment>
<gene>
    <name evidence="2" type="ORF">GV794_13820</name>
</gene>
<feature type="transmembrane region" description="Helical" evidence="1">
    <location>
        <begin position="12"/>
        <end position="35"/>
    </location>
</feature>
<evidence type="ECO:0000313" key="3">
    <source>
        <dbReference type="Proteomes" id="UP000470876"/>
    </source>
</evidence>